<dbReference type="Proteomes" id="UP000259354">
    <property type="component" value="Segment"/>
</dbReference>
<evidence type="ECO:0000256" key="1">
    <source>
        <dbReference type="SAM" id="Phobius"/>
    </source>
</evidence>
<dbReference type="RefSeq" id="YP_009839158.1">
    <property type="nucleotide sequence ID" value="NC_048719.1"/>
</dbReference>
<reference evidence="2 3" key="1">
    <citation type="submission" date="2018-06" db="EMBL/GenBank/DDBJ databases">
        <authorList>
            <person name="Moussa A."/>
            <person name="Couoh J.M."/>
            <person name="Harbem L."/>
            <person name="Okocha J.C."/>
            <person name="Taylor D."/>
            <person name="Teutsch A.B."/>
            <person name="Smith B.R."/>
            <person name="Suri N."/>
            <person name="Layton S.R."/>
            <person name="Kim T."/>
            <person name="Hughes L.E."/>
            <person name="Garlena R.A."/>
            <person name="Russell D.A."/>
            <person name="Pope W.H."/>
            <person name="Jacobs-Sera D."/>
            <person name="Hatfull G.F."/>
        </authorList>
    </citation>
    <scope>NUCLEOTIDE SEQUENCE [LARGE SCALE GENOMIC DNA]</scope>
</reference>
<keyword evidence="1" id="KW-0472">Membrane</keyword>
<gene>
    <name evidence="2" type="primary">224</name>
    <name evidence="2" type="ORF">SEA_ANNADREAMY_224</name>
</gene>
<dbReference type="GeneID" id="55609366"/>
<keyword evidence="1" id="KW-0812">Transmembrane</keyword>
<organism evidence="2 3">
    <name type="scientific">Streptomyces phage Annadreamy</name>
    <dbReference type="NCBI Taxonomy" id="2250335"/>
    <lineage>
        <taxon>Viruses</taxon>
        <taxon>Duplodnaviria</taxon>
        <taxon>Heunggongvirae</taxon>
        <taxon>Uroviricota</taxon>
        <taxon>Caudoviricetes</taxon>
        <taxon>Stanwilliamsviridae</taxon>
        <taxon>Loccivirinae</taxon>
        <taxon>Annadreamyvirus</taxon>
        <taxon>Annadreamyvirus annadreamy</taxon>
    </lineage>
</organism>
<dbReference type="EMBL" id="MH536811">
    <property type="protein sequence ID" value="AXG66308.1"/>
    <property type="molecule type" value="Genomic_DNA"/>
</dbReference>
<proteinExistence type="predicted"/>
<keyword evidence="1" id="KW-1133">Transmembrane helix</keyword>
<feature type="transmembrane region" description="Helical" evidence="1">
    <location>
        <begin position="12"/>
        <end position="34"/>
    </location>
</feature>
<evidence type="ECO:0000313" key="3">
    <source>
        <dbReference type="Proteomes" id="UP000259354"/>
    </source>
</evidence>
<keyword evidence="3" id="KW-1185">Reference proteome</keyword>
<sequence length="67" mass="7538">MLDFLLTSRASFAIAALWVLAAIANLVTGEYWVAWLELLLALHNVTDGMQTMMFEKGFYLKSADLLK</sequence>
<evidence type="ECO:0000313" key="2">
    <source>
        <dbReference type="EMBL" id="AXG66308.1"/>
    </source>
</evidence>
<name>A0A345GTN6_9CAUD</name>
<protein>
    <submittedName>
        <fullName evidence="2">Uncharacterized protein</fullName>
    </submittedName>
</protein>
<dbReference type="KEGG" id="vg:55609366"/>
<accession>A0A345GTN6</accession>